<sequence>MLHVQSDVDQHEGYIDYHNCTNCSHGEEFEVSLSEEEKAQLNISSDDNVVCDCVYFPLDMEKNHNEEKQVHQGDALTIDAYQLGLLLGGFLSSMHYMSYSRPCCYYDCYDRSYYDCCYKNCYDCCDNNMYYNNCCDCAM</sequence>
<proteinExistence type="predicted"/>
<accession>A0A4Q6I9E1</accession>
<evidence type="ECO:0000313" key="1">
    <source>
        <dbReference type="EMBL" id="RZB12637.1"/>
    </source>
</evidence>
<dbReference type="EMBL" id="QOHL01000012">
    <property type="protein sequence ID" value="RZB12637.1"/>
    <property type="molecule type" value="Genomic_DNA"/>
</dbReference>
<evidence type="ECO:0000313" key="2">
    <source>
        <dbReference type="Proteomes" id="UP000293377"/>
    </source>
</evidence>
<keyword evidence="2" id="KW-1185">Reference proteome</keyword>
<comment type="caution">
    <text evidence="1">The sequence shown here is derived from an EMBL/GenBank/DDBJ whole genome shotgun (WGS) entry which is preliminary data.</text>
</comment>
<name>A0A4Q6I9E1_9RICK</name>
<organism evidence="1 2">
    <name type="scientific">Ehrlichia minasensis</name>
    <dbReference type="NCBI Taxonomy" id="1242993"/>
    <lineage>
        <taxon>Bacteria</taxon>
        <taxon>Pseudomonadati</taxon>
        <taxon>Pseudomonadota</taxon>
        <taxon>Alphaproteobacteria</taxon>
        <taxon>Rickettsiales</taxon>
        <taxon>Anaplasmataceae</taxon>
        <taxon>Ehrlichia</taxon>
    </lineage>
</organism>
<dbReference type="RefSeq" id="WP_045170972.1">
    <property type="nucleotide sequence ID" value="NZ_QOHL01000012.1"/>
</dbReference>
<gene>
    <name evidence="1" type="ORF">DRF75_03060</name>
</gene>
<dbReference type="AlphaFoldDB" id="A0A4Q6I9E1"/>
<reference evidence="1 2" key="1">
    <citation type="submission" date="2018-06" db="EMBL/GenBank/DDBJ databases">
        <title>Complete Genome Sequence of Ehrlichia minasensis Isolated From Cattle.</title>
        <authorList>
            <person name="Aguiar D.M."/>
            <person name="Araujo J.P.A.Jr."/>
            <person name="Nakazato L."/>
            <person name="Bard E."/>
            <person name="Cabezas-Cruz A."/>
        </authorList>
    </citation>
    <scope>NUCLEOTIDE SEQUENCE [LARGE SCALE GENOMIC DNA]</scope>
    <source>
        <strain evidence="1 2">B11</strain>
    </source>
</reference>
<protein>
    <submittedName>
        <fullName evidence="1">Uncharacterized protein</fullName>
    </submittedName>
</protein>
<dbReference type="Proteomes" id="UP000293377">
    <property type="component" value="Unassembled WGS sequence"/>
</dbReference>